<accession>T1KAF9</accession>
<evidence type="ECO:0000313" key="2">
    <source>
        <dbReference type="Proteomes" id="UP000015104"/>
    </source>
</evidence>
<dbReference type="AlphaFoldDB" id="T1KAF9"/>
<protein>
    <submittedName>
        <fullName evidence="1">Uncharacterized protein</fullName>
    </submittedName>
</protein>
<reference evidence="2" key="1">
    <citation type="submission" date="2011-08" db="EMBL/GenBank/DDBJ databases">
        <authorList>
            <person name="Rombauts S."/>
        </authorList>
    </citation>
    <scope>NUCLEOTIDE SEQUENCE</scope>
    <source>
        <strain evidence="2">London</strain>
    </source>
</reference>
<sequence>MLLCFLVKYVYHNEVKTKDPPMIKIFAENFIG</sequence>
<name>T1KAF9_TETUR</name>
<dbReference type="Proteomes" id="UP000015104">
    <property type="component" value="Unassembled WGS sequence"/>
</dbReference>
<dbReference type="EMBL" id="CAEY01001938">
    <property type="status" value="NOT_ANNOTATED_CDS"/>
    <property type="molecule type" value="Genomic_DNA"/>
</dbReference>
<proteinExistence type="predicted"/>
<reference evidence="1" key="2">
    <citation type="submission" date="2015-06" db="UniProtKB">
        <authorList>
            <consortium name="EnsemblMetazoa"/>
        </authorList>
    </citation>
    <scope>IDENTIFICATION</scope>
</reference>
<dbReference type="EnsemblMetazoa" id="tetur08g00250.1">
    <property type="protein sequence ID" value="tetur08g00250.1"/>
    <property type="gene ID" value="tetur08g00250"/>
</dbReference>
<keyword evidence="2" id="KW-1185">Reference proteome</keyword>
<dbReference type="HOGENOM" id="CLU_3392798_0_0_1"/>
<organism evidence="1 2">
    <name type="scientific">Tetranychus urticae</name>
    <name type="common">Two-spotted spider mite</name>
    <dbReference type="NCBI Taxonomy" id="32264"/>
    <lineage>
        <taxon>Eukaryota</taxon>
        <taxon>Metazoa</taxon>
        <taxon>Ecdysozoa</taxon>
        <taxon>Arthropoda</taxon>
        <taxon>Chelicerata</taxon>
        <taxon>Arachnida</taxon>
        <taxon>Acari</taxon>
        <taxon>Acariformes</taxon>
        <taxon>Trombidiformes</taxon>
        <taxon>Prostigmata</taxon>
        <taxon>Eleutherengona</taxon>
        <taxon>Raphignathae</taxon>
        <taxon>Tetranychoidea</taxon>
        <taxon>Tetranychidae</taxon>
        <taxon>Tetranychus</taxon>
    </lineage>
</organism>
<evidence type="ECO:0000313" key="1">
    <source>
        <dbReference type="EnsemblMetazoa" id="tetur08g00250.1"/>
    </source>
</evidence>